<dbReference type="EMBL" id="JANBPU010000012">
    <property type="protein sequence ID" value="KAJ1920539.1"/>
    <property type="molecule type" value="Genomic_DNA"/>
</dbReference>
<dbReference type="InterPro" id="IPR029063">
    <property type="entry name" value="SAM-dependent_MTases_sf"/>
</dbReference>
<dbReference type="PANTHER" id="PTHR22809">
    <property type="entry name" value="METHYLTRANSFERASE-RELATED"/>
    <property type="match status" value="1"/>
</dbReference>
<evidence type="ECO:0000313" key="4">
    <source>
        <dbReference type="EMBL" id="KAJ1920539.1"/>
    </source>
</evidence>
<dbReference type="Proteomes" id="UP001150538">
    <property type="component" value="Unassembled WGS sequence"/>
</dbReference>
<dbReference type="OrthoDB" id="417697at2759"/>
<dbReference type="SUPFAM" id="SSF53335">
    <property type="entry name" value="S-adenosyl-L-methionine-dependent methyltransferases"/>
    <property type="match status" value="2"/>
</dbReference>
<dbReference type="GO" id="GO:0008757">
    <property type="term" value="F:S-adenosylmethionine-dependent methyltransferase activity"/>
    <property type="evidence" value="ECO:0007669"/>
    <property type="project" value="UniProtKB-ARBA"/>
</dbReference>
<comment type="caution">
    <text evidence="4">The sequence shown here is derived from an EMBL/GenBank/DDBJ whole genome shotgun (WGS) entry which is preliminary data.</text>
</comment>
<keyword evidence="2" id="KW-0489">Methyltransferase</keyword>
<comment type="similarity">
    <text evidence="1">Belongs to the methyltransferase superfamily. METL family.</text>
</comment>
<dbReference type="InterPro" id="IPR026113">
    <property type="entry name" value="METTL2/6/8-like"/>
</dbReference>
<keyword evidence="3" id="KW-0808">Transferase</keyword>
<evidence type="ECO:0000256" key="2">
    <source>
        <dbReference type="ARBA" id="ARBA00022603"/>
    </source>
</evidence>
<proteinExistence type="inferred from homology"/>
<dbReference type="GO" id="GO:0032259">
    <property type="term" value="P:methylation"/>
    <property type="evidence" value="ECO:0007669"/>
    <property type="project" value="UniProtKB-KW"/>
</dbReference>
<sequence length="204" mass="23942">MDAQTIERAKDILAQDNKLISKFWQDKYKAEAHKNWDKFYKRNTTNFFRDRHWTEREFEDLKKANDNNQPAVLLEIGCGVGNFVWPLLDSNPNLHANMCDFSPRAIDFVKVLKPGGKILFRDYALYDAAQLRFKPGHKLEEGLYVRQDGTLAYYFTKEFLNELFVAHGGLVELDNDYVRRQTTNAKLNISLDRLFLQAKFQKPE</sequence>
<organism evidence="4 5">
    <name type="scientific">Mycoemilia scoparia</name>
    <dbReference type="NCBI Taxonomy" id="417184"/>
    <lineage>
        <taxon>Eukaryota</taxon>
        <taxon>Fungi</taxon>
        <taxon>Fungi incertae sedis</taxon>
        <taxon>Zoopagomycota</taxon>
        <taxon>Kickxellomycotina</taxon>
        <taxon>Kickxellomycetes</taxon>
        <taxon>Kickxellales</taxon>
        <taxon>Kickxellaceae</taxon>
        <taxon>Mycoemilia</taxon>
    </lineage>
</organism>
<dbReference type="PANTHER" id="PTHR22809:SF5">
    <property type="entry name" value="TRNA N(3)-METHYLCYTIDINE METHYLTRANSFERASE METTL6"/>
    <property type="match status" value="1"/>
</dbReference>
<protein>
    <recommendedName>
        <fullName evidence="6">Methyltransferase-like protein</fullName>
    </recommendedName>
</protein>
<evidence type="ECO:0000256" key="1">
    <source>
        <dbReference type="ARBA" id="ARBA00009725"/>
    </source>
</evidence>
<name>A0A9W8A3W6_9FUNG</name>
<dbReference type="PIRSF" id="PIRSF037755">
    <property type="entry name" value="Mettl2_prd"/>
    <property type="match status" value="1"/>
</dbReference>
<dbReference type="GO" id="GO:0008173">
    <property type="term" value="F:RNA methyltransferase activity"/>
    <property type="evidence" value="ECO:0007669"/>
    <property type="project" value="UniProtKB-ARBA"/>
</dbReference>
<dbReference type="AlphaFoldDB" id="A0A9W8A3W6"/>
<evidence type="ECO:0008006" key="6">
    <source>
        <dbReference type="Google" id="ProtNLM"/>
    </source>
</evidence>
<evidence type="ECO:0000256" key="3">
    <source>
        <dbReference type="ARBA" id="ARBA00022679"/>
    </source>
</evidence>
<accession>A0A9W8A3W6</accession>
<gene>
    <name evidence="4" type="ORF">H4219_001238</name>
</gene>
<keyword evidence="5" id="KW-1185">Reference proteome</keyword>
<reference evidence="4" key="1">
    <citation type="submission" date="2022-07" db="EMBL/GenBank/DDBJ databases">
        <title>Phylogenomic reconstructions and comparative analyses of Kickxellomycotina fungi.</title>
        <authorList>
            <person name="Reynolds N.K."/>
            <person name="Stajich J.E."/>
            <person name="Barry K."/>
            <person name="Grigoriev I.V."/>
            <person name="Crous P."/>
            <person name="Smith M.E."/>
        </authorList>
    </citation>
    <scope>NUCLEOTIDE SEQUENCE</scope>
    <source>
        <strain evidence="4">NBRC 100468</strain>
    </source>
</reference>
<evidence type="ECO:0000313" key="5">
    <source>
        <dbReference type="Proteomes" id="UP001150538"/>
    </source>
</evidence>
<dbReference type="Gene3D" id="3.40.50.150">
    <property type="entry name" value="Vaccinia Virus protein VP39"/>
    <property type="match status" value="2"/>
</dbReference>